<dbReference type="AlphaFoldDB" id="A0A4R2IEB6"/>
<evidence type="ECO:0000313" key="2">
    <source>
        <dbReference type="EMBL" id="TCO42687.1"/>
    </source>
</evidence>
<evidence type="ECO:0000313" key="3">
    <source>
        <dbReference type="Proteomes" id="UP000294862"/>
    </source>
</evidence>
<keyword evidence="1" id="KW-1133">Transmembrane helix</keyword>
<accession>A0A4R2IEB6</accession>
<feature type="transmembrane region" description="Helical" evidence="1">
    <location>
        <begin position="172"/>
        <end position="192"/>
    </location>
</feature>
<keyword evidence="1" id="KW-0812">Transmembrane</keyword>
<proteinExistence type="predicted"/>
<evidence type="ECO:0000256" key="1">
    <source>
        <dbReference type="SAM" id="Phobius"/>
    </source>
</evidence>
<feature type="transmembrane region" description="Helical" evidence="1">
    <location>
        <begin position="43"/>
        <end position="70"/>
    </location>
</feature>
<gene>
    <name evidence="2" type="ORF">EV148_10193</name>
</gene>
<feature type="transmembrane region" description="Helical" evidence="1">
    <location>
        <begin position="142"/>
        <end position="160"/>
    </location>
</feature>
<keyword evidence="3" id="KW-1185">Reference proteome</keyword>
<dbReference type="EMBL" id="SLWQ01000001">
    <property type="protein sequence ID" value="TCO42687.1"/>
    <property type="molecule type" value="Genomic_DNA"/>
</dbReference>
<dbReference type="Proteomes" id="UP000294862">
    <property type="component" value="Unassembled WGS sequence"/>
</dbReference>
<keyword evidence="1" id="KW-0472">Membrane</keyword>
<feature type="transmembrane region" description="Helical" evidence="1">
    <location>
        <begin position="198"/>
        <end position="216"/>
    </location>
</feature>
<feature type="transmembrane region" description="Helical" evidence="1">
    <location>
        <begin position="228"/>
        <end position="245"/>
    </location>
</feature>
<reference evidence="2 3" key="1">
    <citation type="journal article" date="2015" name="Stand. Genomic Sci.">
        <title>Genomic Encyclopedia of Bacterial and Archaeal Type Strains, Phase III: the genomes of soil and plant-associated and newly described type strains.</title>
        <authorList>
            <person name="Whitman W.B."/>
            <person name="Woyke T."/>
            <person name="Klenk H.P."/>
            <person name="Zhou Y."/>
            <person name="Lilburn T.G."/>
            <person name="Beck B.J."/>
            <person name="De Vos P."/>
            <person name="Vandamme P."/>
            <person name="Eisen J.A."/>
            <person name="Garrity G."/>
            <person name="Hugenholtz P."/>
            <person name="Kyrpides N.C."/>
        </authorList>
    </citation>
    <scope>NUCLEOTIDE SEQUENCE [LARGE SCALE GENOMIC DNA]</scope>
    <source>
        <strain evidence="2 3">A3</strain>
    </source>
</reference>
<organism evidence="2 3">
    <name type="scientific">Dokdonella fugitiva</name>
    <dbReference type="NCBI Taxonomy" id="328517"/>
    <lineage>
        <taxon>Bacteria</taxon>
        <taxon>Pseudomonadati</taxon>
        <taxon>Pseudomonadota</taxon>
        <taxon>Gammaproteobacteria</taxon>
        <taxon>Lysobacterales</taxon>
        <taxon>Rhodanobacteraceae</taxon>
        <taxon>Dokdonella</taxon>
    </lineage>
</organism>
<name>A0A4R2IEB6_9GAMM</name>
<sequence length="247" mass="26853">MYAVLPGLVVFLPAFDQIYPMLAMLVIFAWVRATEGSAIQAVMLGALVFVVTMMAWNLLALGGFAVLHAVHLLRRERFAKAAWLRLAMIASIASGVAIGLHAVLYLLTGYDAPASFVRALATQRAIALPDRTWALCAGLDPLYFLLAAGLPLLPLLAWSLRDAREWSFVSRSGPALAWLGVATILLIDVSGLLRAETARVWLFLQPFVVAPAALALSRVGRAQRATVFVLQWLILVVLVARVPFIEP</sequence>
<protein>
    <submittedName>
        <fullName evidence="2">Uncharacterized protein</fullName>
    </submittedName>
</protein>
<comment type="caution">
    <text evidence="2">The sequence shown here is derived from an EMBL/GenBank/DDBJ whole genome shotgun (WGS) entry which is preliminary data.</text>
</comment>
<feature type="transmembrane region" description="Helical" evidence="1">
    <location>
        <begin position="82"/>
        <end position="107"/>
    </location>
</feature>